<reference evidence="1" key="1">
    <citation type="submission" date="2023-07" db="EMBL/GenBank/DDBJ databases">
        <authorList>
            <consortium name="CYATHOMIX"/>
        </authorList>
    </citation>
    <scope>NUCLEOTIDE SEQUENCE</scope>
    <source>
        <strain evidence="1">N/A</strain>
    </source>
</reference>
<evidence type="ECO:0000313" key="2">
    <source>
        <dbReference type="Proteomes" id="UP001176961"/>
    </source>
</evidence>
<evidence type="ECO:0000313" key="1">
    <source>
        <dbReference type="EMBL" id="CAJ0593575.1"/>
    </source>
</evidence>
<dbReference type="EMBL" id="CATQJL010000112">
    <property type="protein sequence ID" value="CAJ0593575.1"/>
    <property type="molecule type" value="Genomic_DNA"/>
</dbReference>
<dbReference type="Proteomes" id="UP001176961">
    <property type="component" value="Unassembled WGS sequence"/>
</dbReference>
<proteinExistence type="predicted"/>
<gene>
    <name evidence="1" type="ORF">CYNAS_LOCUS5558</name>
</gene>
<name>A0AA36GIS8_CYLNA</name>
<accession>A0AA36GIS8</accession>
<sequence length="85" mass="9963">MECLDSTIYLLGFCFEYISVDCVICSKTIFVDFQIFRIYRVHGLIDQAYGHSSEVPLLTTISFSSFALNYLFSLFKHFVIEIKKW</sequence>
<protein>
    <submittedName>
        <fullName evidence="1">Uncharacterized protein</fullName>
    </submittedName>
</protein>
<comment type="caution">
    <text evidence="1">The sequence shown here is derived from an EMBL/GenBank/DDBJ whole genome shotgun (WGS) entry which is preliminary data.</text>
</comment>
<feature type="non-terminal residue" evidence="1">
    <location>
        <position position="85"/>
    </location>
</feature>
<organism evidence="1 2">
    <name type="scientific">Cylicocyclus nassatus</name>
    <name type="common">Nematode worm</name>
    <dbReference type="NCBI Taxonomy" id="53992"/>
    <lineage>
        <taxon>Eukaryota</taxon>
        <taxon>Metazoa</taxon>
        <taxon>Ecdysozoa</taxon>
        <taxon>Nematoda</taxon>
        <taxon>Chromadorea</taxon>
        <taxon>Rhabditida</taxon>
        <taxon>Rhabditina</taxon>
        <taxon>Rhabditomorpha</taxon>
        <taxon>Strongyloidea</taxon>
        <taxon>Strongylidae</taxon>
        <taxon>Cylicocyclus</taxon>
    </lineage>
</organism>
<keyword evidence="2" id="KW-1185">Reference proteome</keyword>
<dbReference type="AlphaFoldDB" id="A0AA36GIS8"/>